<comment type="caution">
    <text evidence="1">The sequence shown here is derived from an EMBL/GenBank/DDBJ whole genome shotgun (WGS) entry which is preliminary data.</text>
</comment>
<evidence type="ECO:0000313" key="1">
    <source>
        <dbReference type="EMBL" id="KAB0768494.1"/>
    </source>
</evidence>
<dbReference type="AlphaFoldDB" id="A0A643J8L4"/>
<protein>
    <submittedName>
        <fullName evidence="1">Uncharacterized protein</fullName>
    </submittedName>
</protein>
<name>A0A643J8L4_PSEAI</name>
<sequence>MKKAVFAALACGYVPFVFAATKESSAYDMASATGLIVALLAFAYCGNRWRLWWVGFQIGAADGREFMLALKWSVISPVVAGLAYWIAELFK</sequence>
<dbReference type="EMBL" id="VZIV01000001">
    <property type="protein sequence ID" value="KAB0768494.1"/>
    <property type="molecule type" value="Genomic_DNA"/>
</dbReference>
<accession>A0A643J8L4</accession>
<dbReference type="RefSeq" id="WP_058134430.1">
    <property type="nucleotide sequence ID" value="NZ_JACYEF010000002.1"/>
</dbReference>
<reference evidence="1" key="1">
    <citation type="submission" date="2019-09" db="EMBL/GenBank/DDBJ databases">
        <title>Whole genome sequence analysis of bacterial isolates in patients.</title>
        <authorList>
            <person name="Jeong K.C."/>
        </authorList>
    </citation>
    <scope>NUCLEOTIDE SEQUENCE</scope>
    <source>
        <strain evidence="1">KCJ3K105</strain>
    </source>
</reference>
<proteinExistence type="predicted"/>
<organism evidence="1">
    <name type="scientific">Pseudomonas aeruginosa</name>
    <dbReference type="NCBI Taxonomy" id="287"/>
    <lineage>
        <taxon>Bacteria</taxon>
        <taxon>Pseudomonadati</taxon>
        <taxon>Pseudomonadota</taxon>
        <taxon>Gammaproteobacteria</taxon>
        <taxon>Pseudomonadales</taxon>
        <taxon>Pseudomonadaceae</taxon>
        <taxon>Pseudomonas</taxon>
    </lineage>
</organism>
<gene>
    <name evidence="1" type="ORF">F7O97_00255</name>
</gene>